<dbReference type="OrthoDB" id="443318at2759"/>
<dbReference type="GO" id="GO:0006508">
    <property type="term" value="P:proteolysis"/>
    <property type="evidence" value="ECO:0007669"/>
    <property type="project" value="UniProtKB-KW"/>
</dbReference>
<evidence type="ECO:0000256" key="7">
    <source>
        <dbReference type="SAM" id="MobiDB-lite"/>
    </source>
</evidence>
<reference evidence="9" key="1">
    <citation type="submission" date="2021-10" db="EMBL/GenBank/DDBJ databases">
        <authorList>
            <person name="Piombo E."/>
        </authorList>
    </citation>
    <scope>NUCLEOTIDE SEQUENCE</scope>
</reference>
<evidence type="ECO:0000256" key="6">
    <source>
        <dbReference type="ARBA" id="ARBA00023180"/>
    </source>
</evidence>
<dbReference type="GO" id="GO:0004185">
    <property type="term" value="F:serine-type carboxypeptidase activity"/>
    <property type="evidence" value="ECO:0007669"/>
    <property type="project" value="InterPro"/>
</dbReference>
<evidence type="ECO:0000313" key="10">
    <source>
        <dbReference type="Proteomes" id="UP000775872"/>
    </source>
</evidence>
<evidence type="ECO:0000256" key="8">
    <source>
        <dbReference type="SAM" id="SignalP"/>
    </source>
</evidence>
<name>A0A9N9ZMP4_9HYPO</name>
<dbReference type="PANTHER" id="PTHR11802:SF189">
    <property type="entry name" value="CARBOXYPEPTIDASE"/>
    <property type="match status" value="1"/>
</dbReference>
<comment type="similarity">
    <text evidence="1">Belongs to the peptidase S10 family.</text>
</comment>
<keyword evidence="5" id="KW-0378">Hydrolase</keyword>
<organism evidence="9 10">
    <name type="scientific">Clonostachys solani</name>
    <dbReference type="NCBI Taxonomy" id="160281"/>
    <lineage>
        <taxon>Eukaryota</taxon>
        <taxon>Fungi</taxon>
        <taxon>Dikarya</taxon>
        <taxon>Ascomycota</taxon>
        <taxon>Pezizomycotina</taxon>
        <taxon>Sordariomycetes</taxon>
        <taxon>Hypocreomycetidae</taxon>
        <taxon>Hypocreales</taxon>
        <taxon>Bionectriaceae</taxon>
        <taxon>Clonostachys</taxon>
    </lineage>
</organism>
<protein>
    <submittedName>
        <fullName evidence="9">Uncharacterized protein</fullName>
    </submittedName>
</protein>
<feature type="signal peptide" evidence="8">
    <location>
        <begin position="1"/>
        <end position="18"/>
    </location>
</feature>
<dbReference type="Gene3D" id="3.40.50.1820">
    <property type="entry name" value="alpha/beta hydrolase"/>
    <property type="match status" value="1"/>
</dbReference>
<dbReference type="InterPro" id="IPR029058">
    <property type="entry name" value="AB_hydrolase_fold"/>
</dbReference>
<dbReference type="InterPro" id="IPR001563">
    <property type="entry name" value="Peptidase_S10"/>
</dbReference>
<dbReference type="AlphaFoldDB" id="A0A9N9ZMP4"/>
<keyword evidence="4 8" id="KW-0732">Signal</keyword>
<sequence length="660" mass="71175">MKFSTLLASLVLGEAVAGQSFVAPPKNINVTLSQKFPGAQITYKEVKGICETTANVRSYSGHISLPKDLIPDATGWEDGVSGHLHFWYFEARNNATTAPTSIYLGGGPGYSSFDGSAVFPCYFNADGNSTTLNKHSWNNHVNMLYIDQPFGVGYSYTTALNGTLNTLDQSFSPVTTEAELPELNLTTIQGTLHAGGPETVTNTTMSAARTFWRFAQVWFNEFPERITTNDELSIWAVSYGGLYAPLFTSYFLDQNELIQNGTHEVVNATSFNMGTVGIIDGLVEMSSMALGFPDYARNNTYGLPVYSEDVYQEVVKNITAPEQGCLALIDGCRVAAAKGDPENKGINVDVNKVCSTASQVCFGIILQSFESNSPYGYFDITYNRPATFPYEYEAAFFNQAWVQQELGVPLNYTRGSQAVETAFLSSTGDPIRYGFSHLTRLLDGGVNIAMVYGDRDYRCNWISAENASLHVPFQSAEDFAKAGYEPITTNSSYQGGLVREHGKLSFSRVFQAGHSAGGYQPETVSVIFERAMFGKDVATGKVGLATTLDYSSKGESNIRGVKSELPGLLESVCYVLAPEGSCTDEQIKALEDGTAETKDFVVTNPPGTKGERMKDVDNGKGGNDTNTGGSGGDGGSSRASTLISGGWMTAALAILALLIV</sequence>
<dbReference type="GO" id="GO:0000324">
    <property type="term" value="C:fungal-type vacuole"/>
    <property type="evidence" value="ECO:0007669"/>
    <property type="project" value="TreeGrafter"/>
</dbReference>
<dbReference type="SUPFAM" id="SSF53474">
    <property type="entry name" value="alpha/beta-Hydrolases"/>
    <property type="match status" value="1"/>
</dbReference>
<evidence type="ECO:0000256" key="5">
    <source>
        <dbReference type="ARBA" id="ARBA00022801"/>
    </source>
</evidence>
<gene>
    <name evidence="9" type="ORF">CSOL1703_00008541</name>
</gene>
<evidence type="ECO:0000313" key="9">
    <source>
        <dbReference type="EMBL" id="CAH0058063.1"/>
    </source>
</evidence>
<evidence type="ECO:0000256" key="1">
    <source>
        <dbReference type="ARBA" id="ARBA00009431"/>
    </source>
</evidence>
<dbReference type="Pfam" id="PF00450">
    <property type="entry name" value="Peptidase_S10"/>
    <property type="match status" value="1"/>
</dbReference>
<dbReference type="PANTHER" id="PTHR11802">
    <property type="entry name" value="SERINE PROTEASE FAMILY S10 SERINE CARBOXYPEPTIDASE"/>
    <property type="match status" value="1"/>
</dbReference>
<evidence type="ECO:0000256" key="2">
    <source>
        <dbReference type="ARBA" id="ARBA00022645"/>
    </source>
</evidence>
<keyword evidence="2" id="KW-0121">Carboxypeptidase</keyword>
<feature type="compositionally biased region" description="Basic and acidic residues" evidence="7">
    <location>
        <begin position="609"/>
        <end position="618"/>
    </location>
</feature>
<evidence type="ECO:0000256" key="3">
    <source>
        <dbReference type="ARBA" id="ARBA00022670"/>
    </source>
</evidence>
<dbReference type="EMBL" id="CABFOC020000082">
    <property type="protein sequence ID" value="CAH0058063.1"/>
    <property type="molecule type" value="Genomic_DNA"/>
</dbReference>
<comment type="caution">
    <text evidence="9">The sequence shown here is derived from an EMBL/GenBank/DDBJ whole genome shotgun (WGS) entry which is preliminary data.</text>
</comment>
<proteinExistence type="inferred from homology"/>
<keyword evidence="3" id="KW-0645">Protease</keyword>
<accession>A0A9N9ZMP4</accession>
<feature type="chain" id="PRO_5040507553" evidence="8">
    <location>
        <begin position="19"/>
        <end position="660"/>
    </location>
</feature>
<keyword evidence="10" id="KW-1185">Reference proteome</keyword>
<evidence type="ECO:0000256" key="4">
    <source>
        <dbReference type="ARBA" id="ARBA00022729"/>
    </source>
</evidence>
<feature type="region of interest" description="Disordered" evidence="7">
    <location>
        <begin position="597"/>
        <end position="638"/>
    </location>
</feature>
<dbReference type="PRINTS" id="PR00724">
    <property type="entry name" value="CRBOXYPTASEC"/>
</dbReference>
<dbReference type="Proteomes" id="UP000775872">
    <property type="component" value="Unassembled WGS sequence"/>
</dbReference>
<keyword evidence="6" id="KW-0325">Glycoprotein</keyword>